<dbReference type="Proteomes" id="UP001548590">
    <property type="component" value="Unassembled WGS sequence"/>
</dbReference>
<keyword evidence="2" id="KW-1185">Reference proteome</keyword>
<sequence>MSTHAGDDPSFDHALLNKADALIRRNRTDGVAPNAEELPMLTDVVEDDLPELTETLVVPTAAQQAAFSAADNKVLLALDLEDDDLTPRGQFQQLSPLPPKQVIEKAVDEAVERTRAEMRAEHQHALHDAVARARADALNEARQMNQHAIQAAVRQGREEAEINQWPAIQAARQEAVQQAASAMSERLIELDAQIAQSLQQWLAKELPPIIASELLGLSERLRVQTAAHMRATLLPELSEQVSKVLESALRAEDPDQH</sequence>
<dbReference type="EMBL" id="JBEWLZ010000002">
    <property type="protein sequence ID" value="MET1489109.1"/>
    <property type="molecule type" value="Genomic_DNA"/>
</dbReference>
<dbReference type="RefSeq" id="WP_345924238.1">
    <property type="nucleotide sequence ID" value="NZ_JBDIVF010000001.1"/>
</dbReference>
<proteinExistence type="predicted"/>
<organism evidence="1 2">
    <name type="scientific">Uliginosibacterium paludis</name>
    <dbReference type="NCBI Taxonomy" id="1615952"/>
    <lineage>
        <taxon>Bacteria</taxon>
        <taxon>Pseudomonadati</taxon>
        <taxon>Pseudomonadota</taxon>
        <taxon>Betaproteobacteria</taxon>
        <taxon>Rhodocyclales</taxon>
        <taxon>Zoogloeaceae</taxon>
        <taxon>Uliginosibacterium</taxon>
    </lineage>
</organism>
<evidence type="ECO:0000313" key="2">
    <source>
        <dbReference type="Proteomes" id="UP001548590"/>
    </source>
</evidence>
<evidence type="ECO:0000313" key="1">
    <source>
        <dbReference type="EMBL" id="MET1489109.1"/>
    </source>
</evidence>
<accession>A0ABV2CMH7</accession>
<comment type="caution">
    <text evidence="1">The sequence shown here is derived from an EMBL/GenBank/DDBJ whole genome shotgun (WGS) entry which is preliminary data.</text>
</comment>
<gene>
    <name evidence="1" type="ORF">ABVT11_04675</name>
</gene>
<evidence type="ECO:0008006" key="3">
    <source>
        <dbReference type="Google" id="ProtNLM"/>
    </source>
</evidence>
<reference evidence="1 2" key="1">
    <citation type="submission" date="2024-07" db="EMBL/GenBank/DDBJ databases">
        <title>Uliginosibacterium paludis KCTC:42655.</title>
        <authorList>
            <person name="Kim M.K."/>
        </authorList>
    </citation>
    <scope>NUCLEOTIDE SEQUENCE [LARGE SCALE GENOMIC DNA]</scope>
    <source>
        <strain evidence="1 2">KCTC 42655</strain>
    </source>
</reference>
<protein>
    <recommendedName>
        <fullName evidence="3">Flagellar assembly protein FliH/Type III secretion system HrpE domain-containing protein</fullName>
    </recommendedName>
</protein>
<name>A0ABV2CMH7_9RHOO</name>